<keyword evidence="1" id="KW-0812">Transmembrane</keyword>
<dbReference type="EMBL" id="JBHUOZ010000003">
    <property type="protein sequence ID" value="MFD2920353.1"/>
    <property type="molecule type" value="Genomic_DNA"/>
</dbReference>
<keyword evidence="1" id="KW-0472">Membrane</keyword>
<gene>
    <name evidence="3" type="ORF">ACFS6H_11565</name>
</gene>
<keyword evidence="3" id="KW-0378">Hydrolase</keyword>
<keyword evidence="1" id="KW-1133">Transmembrane helix</keyword>
<dbReference type="Pfam" id="PF12146">
    <property type="entry name" value="Hydrolase_4"/>
    <property type="match status" value="1"/>
</dbReference>
<comment type="caution">
    <text evidence="3">The sequence shown here is derived from an EMBL/GenBank/DDBJ whole genome shotgun (WGS) entry which is preliminary data.</text>
</comment>
<dbReference type="InterPro" id="IPR022742">
    <property type="entry name" value="Hydrolase_4"/>
</dbReference>
<dbReference type="Proteomes" id="UP001597511">
    <property type="component" value="Unassembled WGS sequence"/>
</dbReference>
<name>A0ABW6A4U0_9BACT</name>
<sequence length="266" mass="30361">MRKKIKRWIIVLLFIYIAIGAVLYFVQEKLLFKPEALPASHVFAFKQPFEEVNLAVNAQKNINIIKFTVADSVRKGLVLYFHGNRSNVTHYADRANDFTNNGYEVWMADYPGFGKSTGTISEQALYADAMMLYQMARAQFSKDSIILYGRSLGSGIAAQLASVRDCKQLVLETPYYSMDRLMSNYTLIYPISWISDYHLPTHTYLKEVIAQVTVFHGTNDGLVPYRHAKQLKAGHPNIHLVTIEKGEHNNLNDFPAYKQTLQTILQ</sequence>
<evidence type="ECO:0000313" key="3">
    <source>
        <dbReference type="EMBL" id="MFD2920353.1"/>
    </source>
</evidence>
<evidence type="ECO:0000256" key="1">
    <source>
        <dbReference type="SAM" id="Phobius"/>
    </source>
</evidence>
<accession>A0ABW6A4U0</accession>
<proteinExistence type="predicted"/>
<evidence type="ECO:0000313" key="4">
    <source>
        <dbReference type="Proteomes" id="UP001597511"/>
    </source>
</evidence>
<dbReference type="PANTHER" id="PTHR12277:SF81">
    <property type="entry name" value="PROTEIN ABHD13"/>
    <property type="match status" value="1"/>
</dbReference>
<feature type="domain" description="Serine aminopeptidase S33" evidence="2">
    <location>
        <begin position="75"/>
        <end position="182"/>
    </location>
</feature>
<protein>
    <submittedName>
        <fullName evidence="3">Alpha/beta hydrolase</fullName>
    </submittedName>
</protein>
<evidence type="ECO:0000259" key="2">
    <source>
        <dbReference type="Pfam" id="PF12146"/>
    </source>
</evidence>
<keyword evidence="4" id="KW-1185">Reference proteome</keyword>
<reference evidence="4" key="1">
    <citation type="journal article" date="2019" name="Int. J. Syst. Evol. Microbiol.">
        <title>The Global Catalogue of Microorganisms (GCM) 10K type strain sequencing project: providing services to taxonomists for standard genome sequencing and annotation.</title>
        <authorList>
            <consortium name="The Broad Institute Genomics Platform"/>
            <consortium name="The Broad Institute Genome Sequencing Center for Infectious Disease"/>
            <person name="Wu L."/>
            <person name="Ma J."/>
        </authorList>
    </citation>
    <scope>NUCLEOTIDE SEQUENCE [LARGE SCALE GENOMIC DNA]</scope>
    <source>
        <strain evidence="4">KCTC 23299</strain>
    </source>
</reference>
<dbReference type="PANTHER" id="PTHR12277">
    <property type="entry name" value="ALPHA/BETA HYDROLASE DOMAIN-CONTAINING PROTEIN"/>
    <property type="match status" value="1"/>
</dbReference>
<organism evidence="3 4">
    <name type="scientific">Terrimonas rubra</name>
    <dbReference type="NCBI Taxonomy" id="1035890"/>
    <lineage>
        <taxon>Bacteria</taxon>
        <taxon>Pseudomonadati</taxon>
        <taxon>Bacteroidota</taxon>
        <taxon>Chitinophagia</taxon>
        <taxon>Chitinophagales</taxon>
        <taxon>Chitinophagaceae</taxon>
        <taxon>Terrimonas</taxon>
    </lineage>
</organism>
<dbReference type="InterPro" id="IPR029058">
    <property type="entry name" value="AB_hydrolase_fold"/>
</dbReference>
<dbReference type="GO" id="GO:0016787">
    <property type="term" value="F:hydrolase activity"/>
    <property type="evidence" value="ECO:0007669"/>
    <property type="project" value="UniProtKB-KW"/>
</dbReference>
<feature type="transmembrane region" description="Helical" evidence="1">
    <location>
        <begin position="7"/>
        <end position="26"/>
    </location>
</feature>
<dbReference type="RefSeq" id="WP_386098532.1">
    <property type="nucleotide sequence ID" value="NZ_JBHUOZ010000003.1"/>
</dbReference>
<dbReference type="SUPFAM" id="SSF53474">
    <property type="entry name" value="alpha/beta-Hydrolases"/>
    <property type="match status" value="1"/>
</dbReference>
<dbReference type="Gene3D" id="3.40.50.1820">
    <property type="entry name" value="alpha/beta hydrolase"/>
    <property type="match status" value="1"/>
</dbReference>